<keyword evidence="2" id="KW-0285">Flavoprotein</keyword>
<organism evidence="7 8">
    <name type="scientific">Actinokineospora guangxiensis</name>
    <dbReference type="NCBI Taxonomy" id="1490288"/>
    <lineage>
        <taxon>Bacteria</taxon>
        <taxon>Bacillati</taxon>
        <taxon>Actinomycetota</taxon>
        <taxon>Actinomycetes</taxon>
        <taxon>Pseudonocardiales</taxon>
        <taxon>Pseudonocardiaceae</taxon>
        <taxon>Actinokineospora</taxon>
    </lineage>
</organism>
<protein>
    <submittedName>
        <fullName evidence="7">FAD-dependent oxidoreductase</fullName>
    </submittedName>
</protein>
<evidence type="ECO:0000256" key="1">
    <source>
        <dbReference type="ARBA" id="ARBA00001974"/>
    </source>
</evidence>
<keyword evidence="5" id="KW-0503">Monooxygenase</keyword>
<evidence type="ECO:0000313" key="7">
    <source>
        <dbReference type="EMBL" id="MFC5290094.1"/>
    </source>
</evidence>
<comment type="caution">
    <text evidence="7">The sequence shown here is derived from an EMBL/GenBank/DDBJ whole genome shotgun (WGS) entry which is preliminary data.</text>
</comment>
<gene>
    <name evidence="7" type="ORF">ACFPM7_23820</name>
</gene>
<dbReference type="Proteomes" id="UP001596157">
    <property type="component" value="Unassembled WGS sequence"/>
</dbReference>
<evidence type="ECO:0000256" key="2">
    <source>
        <dbReference type="ARBA" id="ARBA00022630"/>
    </source>
</evidence>
<evidence type="ECO:0000259" key="6">
    <source>
        <dbReference type="Pfam" id="PF01494"/>
    </source>
</evidence>
<feature type="domain" description="FAD-binding" evidence="6">
    <location>
        <begin position="8"/>
        <end position="173"/>
    </location>
</feature>
<evidence type="ECO:0000256" key="3">
    <source>
        <dbReference type="ARBA" id="ARBA00022827"/>
    </source>
</evidence>
<sequence length="394" mass="41602">MANHPRGRVLIAGGGVGGLAAALAAHRAGAQVAVFERATDPTRSAGTAFNLWGNAVTALERLGLREQVLAAGDRIDRMRLTDHRGRPIGETPIGDIGATLGTASVNIRRSDLIRLLVAACQEAGIPVRLGAALTHHEEPPGGGVVVGLSDRSVERGDVLVGADGARSAVRRALLDDGDPVESSHPIRGIGRAVAGVEPNTVRMAWGPRGGGAGCWPLDDQAVSWTVGTTTALRDRLAGGTPIKQAVLEFLEDFPEQFAALVRSTPDDAIVTSPVLVHPEAGRRGAGPVTLLGDAAHAMPTVFAQGACQALEDAVVLGEELAAAADPVSALRAYERRREGRVAWLRKRVFTMDRLQKVENRLLCKVRDTFTRKAPQDKSVQAWRAMMTFDLTPAG</sequence>
<keyword evidence="8" id="KW-1185">Reference proteome</keyword>
<comment type="cofactor">
    <cofactor evidence="1">
        <name>FAD</name>
        <dbReference type="ChEBI" id="CHEBI:57692"/>
    </cofactor>
</comment>
<evidence type="ECO:0000256" key="5">
    <source>
        <dbReference type="ARBA" id="ARBA00023033"/>
    </source>
</evidence>
<keyword evidence="3" id="KW-0274">FAD</keyword>
<dbReference type="Gene3D" id="3.50.50.60">
    <property type="entry name" value="FAD/NAD(P)-binding domain"/>
    <property type="match status" value="1"/>
</dbReference>
<dbReference type="PANTHER" id="PTHR13789:SF318">
    <property type="entry name" value="GERANYLGERANYL DIPHOSPHATE REDUCTASE"/>
    <property type="match status" value="1"/>
</dbReference>
<dbReference type="PRINTS" id="PR00420">
    <property type="entry name" value="RNGMNOXGNASE"/>
</dbReference>
<dbReference type="EMBL" id="JBHSKF010000014">
    <property type="protein sequence ID" value="MFC5290094.1"/>
    <property type="molecule type" value="Genomic_DNA"/>
</dbReference>
<keyword evidence="4" id="KW-0560">Oxidoreductase</keyword>
<name>A0ABW0ESD5_9PSEU</name>
<dbReference type="RefSeq" id="WP_378249967.1">
    <property type="nucleotide sequence ID" value="NZ_JBHSKF010000014.1"/>
</dbReference>
<proteinExistence type="predicted"/>
<dbReference type="InterPro" id="IPR036188">
    <property type="entry name" value="FAD/NAD-bd_sf"/>
</dbReference>
<dbReference type="PANTHER" id="PTHR13789">
    <property type="entry name" value="MONOOXYGENASE"/>
    <property type="match status" value="1"/>
</dbReference>
<dbReference type="InterPro" id="IPR002938">
    <property type="entry name" value="FAD-bd"/>
</dbReference>
<dbReference type="SUPFAM" id="SSF51905">
    <property type="entry name" value="FAD/NAD(P)-binding domain"/>
    <property type="match status" value="1"/>
</dbReference>
<dbReference type="InterPro" id="IPR050493">
    <property type="entry name" value="FAD-dep_Monooxygenase_BioMet"/>
</dbReference>
<evidence type="ECO:0000256" key="4">
    <source>
        <dbReference type="ARBA" id="ARBA00023002"/>
    </source>
</evidence>
<accession>A0ABW0ESD5</accession>
<feature type="domain" description="FAD-binding" evidence="6">
    <location>
        <begin position="285"/>
        <end position="341"/>
    </location>
</feature>
<evidence type="ECO:0000313" key="8">
    <source>
        <dbReference type="Proteomes" id="UP001596157"/>
    </source>
</evidence>
<dbReference type="Pfam" id="PF01494">
    <property type="entry name" value="FAD_binding_3"/>
    <property type="match status" value="2"/>
</dbReference>
<reference evidence="8" key="1">
    <citation type="journal article" date="2019" name="Int. J. Syst. Evol. Microbiol.">
        <title>The Global Catalogue of Microorganisms (GCM) 10K type strain sequencing project: providing services to taxonomists for standard genome sequencing and annotation.</title>
        <authorList>
            <consortium name="The Broad Institute Genomics Platform"/>
            <consortium name="The Broad Institute Genome Sequencing Center for Infectious Disease"/>
            <person name="Wu L."/>
            <person name="Ma J."/>
        </authorList>
    </citation>
    <scope>NUCLEOTIDE SEQUENCE [LARGE SCALE GENOMIC DNA]</scope>
    <source>
        <strain evidence="8">CCUG 59778</strain>
    </source>
</reference>